<protein>
    <recommendedName>
        <fullName evidence="3">Transcription factor domain-containing protein</fullName>
    </recommendedName>
</protein>
<evidence type="ECO:0000313" key="1">
    <source>
        <dbReference type="EMBL" id="ORY49384.1"/>
    </source>
</evidence>
<dbReference type="EMBL" id="MCGO01000009">
    <property type="protein sequence ID" value="ORY49384.1"/>
    <property type="molecule type" value="Genomic_DNA"/>
</dbReference>
<comment type="caution">
    <text evidence="1">The sequence shown here is derived from an EMBL/GenBank/DDBJ whole genome shotgun (WGS) entry which is preliminary data.</text>
</comment>
<proteinExistence type="predicted"/>
<name>A0A1Y2CRB6_9FUNG</name>
<evidence type="ECO:0000313" key="2">
    <source>
        <dbReference type="Proteomes" id="UP000193642"/>
    </source>
</evidence>
<reference evidence="1 2" key="1">
    <citation type="submission" date="2016-07" db="EMBL/GenBank/DDBJ databases">
        <title>Pervasive Adenine N6-methylation of Active Genes in Fungi.</title>
        <authorList>
            <consortium name="DOE Joint Genome Institute"/>
            <person name="Mondo S.J."/>
            <person name="Dannebaum R.O."/>
            <person name="Kuo R.C."/>
            <person name="Labutti K."/>
            <person name="Haridas S."/>
            <person name="Kuo A."/>
            <person name="Salamov A."/>
            <person name="Ahrendt S.R."/>
            <person name="Lipzen A."/>
            <person name="Sullivan W."/>
            <person name="Andreopoulos W.B."/>
            <person name="Clum A."/>
            <person name="Lindquist E."/>
            <person name="Daum C."/>
            <person name="Ramamoorthy G.K."/>
            <person name="Gryganskyi A."/>
            <person name="Culley D."/>
            <person name="Magnuson J.K."/>
            <person name="James T.Y."/>
            <person name="O'Malley M.A."/>
            <person name="Stajich J.E."/>
            <person name="Spatafora J.W."/>
            <person name="Visel A."/>
            <person name="Grigoriev I.V."/>
        </authorList>
    </citation>
    <scope>NUCLEOTIDE SEQUENCE [LARGE SCALE GENOMIC DNA]</scope>
    <source>
        <strain evidence="1 2">JEL800</strain>
    </source>
</reference>
<accession>A0A1Y2CRB6</accession>
<dbReference type="OrthoDB" id="2162424at2759"/>
<organism evidence="1 2">
    <name type="scientific">Rhizoclosmatium globosum</name>
    <dbReference type="NCBI Taxonomy" id="329046"/>
    <lineage>
        <taxon>Eukaryota</taxon>
        <taxon>Fungi</taxon>
        <taxon>Fungi incertae sedis</taxon>
        <taxon>Chytridiomycota</taxon>
        <taxon>Chytridiomycota incertae sedis</taxon>
        <taxon>Chytridiomycetes</taxon>
        <taxon>Chytridiales</taxon>
        <taxon>Chytriomycetaceae</taxon>
        <taxon>Rhizoclosmatium</taxon>
    </lineage>
</organism>
<dbReference type="AlphaFoldDB" id="A0A1Y2CRB6"/>
<keyword evidence="2" id="KW-1185">Reference proteome</keyword>
<sequence length="60" mass="7259">MALHLIRVLELDEDPDYLPSLNHLNSIEKEERRRVFWGLCTASRRKLLPNWFRINNTRIV</sequence>
<dbReference type="Proteomes" id="UP000193642">
    <property type="component" value="Unassembled WGS sequence"/>
</dbReference>
<evidence type="ECO:0008006" key="3">
    <source>
        <dbReference type="Google" id="ProtNLM"/>
    </source>
</evidence>
<gene>
    <name evidence="1" type="ORF">BCR33DRAFT_713731</name>
</gene>